<dbReference type="PANTHER" id="PTHR43579:SF1">
    <property type="entry name" value="NEUTRAL METALLOPROTEINASE"/>
    <property type="match status" value="1"/>
</dbReference>
<accession>A0A7I7L1G6</accession>
<proteinExistence type="inferred from homology"/>
<keyword evidence="8" id="KW-0964">Secreted</keyword>
<keyword evidence="6 8" id="KW-0482">Metalloprotease</keyword>
<dbReference type="Gene3D" id="3.10.170.10">
    <property type="match status" value="1"/>
</dbReference>
<evidence type="ECO:0000256" key="3">
    <source>
        <dbReference type="ARBA" id="ARBA00022723"/>
    </source>
</evidence>
<evidence type="ECO:0000256" key="6">
    <source>
        <dbReference type="ARBA" id="ARBA00023049"/>
    </source>
</evidence>
<keyword evidence="3" id="KW-0479">Metal-binding</keyword>
<dbReference type="InterPro" id="IPR023612">
    <property type="entry name" value="Peptidase_M4"/>
</dbReference>
<comment type="subcellular location">
    <subcellularLocation>
        <location evidence="8">Secreted</location>
    </subcellularLocation>
</comment>
<dbReference type="GO" id="GO:0005576">
    <property type="term" value="C:extracellular region"/>
    <property type="evidence" value="ECO:0007669"/>
    <property type="project" value="UniProtKB-SubCell"/>
</dbReference>
<keyword evidence="5 8" id="KW-0862">Zinc</keyword>
<feature type="domain" description="Peptidase M4" evidence="9">
    <location>
        <begin position="105"/>
        <end position="184"/>
    </location>
</feature>
<evidence type="ECO:0000256" key="5">
    <source>
        <dbReference type="ARBA" id="ARBA00022833"/>
    </source>
</evidence>
<dbReference type="InterPro" id="IPR013856">
    <property type="entry name" value="Peptidase_M4_domain"/>
</dbReference>
<keyword evidence="2 8" id="KW-0645">Protease</keyword>
<dbReference type="Gene3D" id="1.10.390.10">
    <property type="entry name" value="Neutral Protease Domain 2"/>
    <property type="match status" value="1"/>
</dbReference>
<dbReference type="KEGG" id="mcoo:MCOO_36760"/>
<dbReference type="EC" id="3.4.24.-" evidence="8"/>
<reference evidence="11 12" key="1">
    <citation type="journal article" date="2019" name="Emerg. Microbes Infect.">
        <title>Comprehensive subspecies identification of 175 nontuberculous mycobacteria species based on 7547 genomic profiles.</title>
        <authorList>
            <person name="Matsumoto Y."/>
            <person name="Kinjo T."/>
            <person name="Motooka D."/>
            <person name="Nabeya D."/>
            <person name="Jung N."/>
            <person name="Uechi K."/>
            <person name="Horii T."/>
            <person name="Iida T."/>
            <person name="Fujita J."/>
            <person name="Nakamura S."/>
        </authorList>
    </citation>
    <scope>NUCLEOTIDE SEQUENCE [LARGE SCALE GENOMIC DNA]</scope>
    <source>
        <strain evidence="11 12">JCM 12404</strain>
    </source>
</reference>
<evidence type="ECO:0000256" key="8">
    <source>
        <dbReference type="RuleBase" id="RU366073"/>
    </source>
</evidence>
<evidence type="ECO:0000259" key="10">
    <source>
        <dbReference type="Pfam" id="PF02868"/>
    </source>
</evidence>
<protein>
    <recommendedName>
        <fullName evidence="8">Neutral metalloproteinase</fullName>
        <ecNumber evidence="8">3.4.24.-</ecNumber>
    </recommendedName>
</protein>
<keyword evidence="12" id="KW-1185">Reference proteome</keyword>
<feature type="active site" evidence="7">
    <location>
        <position position="177"/>
    </location>
</feature>
<dbReference type="AlphaFoldDB" id="A0A7I7L1G6"/>
<name>A0A7I7L1G6_9MYCO</name>
<dbReference type="GO" id="GO:0046872">
    <property type="term" value="F:metal ion binding"/>
    <property type="evidence" value="ECO:0007669"/>
    <property type="project" value="UniProtKB-UniRule"/>
</dbReference>
<feature type="active site" description="Proton donor" evidence="7">
    <location>
        <position position="272"/>
    </location>
</feature>
<evidence type="ECO:0000256" key="2">
    <source>
        <dbReference type="ARBA" id="ARBA00022670"/>
    </source>
</evidence>
<dbReference type="PANTHER" id="PTHR43579">
    <property type="match status" value="1"/>
</dbReference>
<dbReference type="SUPFAM" id="SSF55486">
    <property type="entry name" value="Metalloproteases ('zincins'), catalytic domain"/>
    <property type="match status" value="1"/>
</dbReference>
<comment type="similarity">
    <text evidence="1 8">Belongs to the peptidase M4 family.</text>
</comment>
<dbReference type="InterPro" id="IPR027268">
    <property type="entry name" value="Peptidase_M4/M1_CTD_sf"/>
</dbReference>
<dbReference type="Pfam" id="PF01447">
    <property type="entry name" value="Peptidase_M4"/>
    <property type="match status" value="1"/>
</dbReference>
<dbReference type="Pfam" id="PF02868">
    <property type="entry name" value="Peptidase_M4_C"/>
    <property type="match status" value="1"/>
</dbReference>
<comment type="function">
    <text evidence="8">Extracellular zinc metalloprotease.</text>
</comment>
<evidence type="ECO:0000256" key="1">
    <source>
        <dbReference type="ARBA" id="ARBA00009388"/>
    </source>
</evidence>
<evidence type="ECO:0000313" key="11">
    <source>
        <dbReference type="EMBL" id="BBX47661.1"/>
    </source>
</evidence>
<dbReference type="RefSeq" id="WP_163778752.1">
    <property type="nucleotide sequence ID" value="NZ_AP022569.1"/>
</dbReference>
<dbReference type="GO" id="GO:0004222">
    <property type="term" value="F:metalloendopeptidase activity"/>
    <property type="evidence" value="ECO:0007669"/>
    <property type="project" value="UniProtKB-UniRule"/>
</dbReference>
<dbReference type="CDD" id="cd09597">
    <property type="entry name" value="M4_TLP"/>
    <property type="match status" value="1"/>
</dbReference>
<dbReference type="Proteomes" id="UP000465866">
    <property type="component" value="Chromosome"/>
</dbReference>
<dbReference type="PRINTS" id="PR00730">
    <property type="entry name" value="THERMOLYSIN"/>
</dbReference>
<dbReference type="GO" id="GO:0006508">
    <property type="term" value="P:proteolysis"/>
    <property type="evidence" value="ECO:0007669"/>
    <property type="project" value="UniProtKB-KW"/>
</dbReference>
<keyword evidence="4 8" id="KW-0378">Hydrolase</keyword>
<sequence length="357" mass="38227">MCTASGRFIIPAAVLRRLADDDSIPQESRQALLDSAAAEASWRELRKAHTDATQAGFVAKGITSLRLAGVLAPVPAVTVYDCKNTESLPGAPVSDPGKSPDLTARRAFDATTAVVDFYRECFGRNSVDDAGMTLMSSIHYSVRYDNAFWNGSQMTYGDGDGRVFTDFTKSDDVIGHELTHGVTQFTAGLDYSDEPGALNESVSDVFGAMFHQWRAKQTVAKADWLIGPGVLGPVALAKGYTCLRNMADPGSRQCLSPQPSRYRDYVAGGDPHENSGIPNHAFYLAAKAIGGNAWEKAGKVWYAALTSDKARPSTGFGDFAALTRAAAKSLFPSDTKVYRGVDDAWTHVGIPNPDASA</sequence>
<evidence type="ECO:0000256" key="4">
    <source>
        <dbReference type="ARBA" id="ARBA00022801"/>
    </source>
</evidence>
<dbReference type="EMBL" id="AP022569">
    <property type="protein sequence ID" value="BBX47661.1"/>
    <property type="molecule type" value="Genomic_DNA"/>
</dbReference>
<organism evidence="11 12">
    <name type="scientific">Mycobacterium cookii</name>
    <dbReference type="NCBI Taxonomy" id="1775"/>
    <lineage>
        <taxon>Bacteria</taxon>
        <taxon>Bacillati</taxon>
        <taxon>Actinomycetota</taxon>
        <taxon>Actinomycetes</taxon>
        <taxon>Mycobacteriales</taxon>
        <taxon>Mycobacteriaceae</taxon>
        <taxon>Mycobacterium</taxon>
    </lineage>
</organism>
<dbReference type="InterPro" id="IPR052759">
    <property type="entry name" value="Metalloprotease_M4"/>
</dbReference>
<comment type="cofactor">
    <cofactor evidence="8">
        <name>Zn(2+)</name>
        <dbReference type="ChEBI" id="CHEBI:29105"/>
    </cofactor>
</comment>
<gene>
    <name evidence="11" type="ORF">MCOO_36760</name>
</gene>
<evidence type="ECO:0000256" key="7">
    <source>
        <dbReference type="PIRSR" id="PIRSR623612-1"/>
    </source>
</evidence>
<evidence type="ECO:0000313" key="12">
    <source>
        <dbReference type="Proteomes" id="UP000465866"/>
    </source>
</evidence>
<evidence type="ECO:0000259" key="9">
    <source>
        <dbReference type="Pfam" id="PF01447"/>
    </source>
</evidence>
<feature type="domain" description="Peptidase M4 C-terminal" evidence="10">
    <location>
        <begin position="187"/>
        <end position="350"/>
    </location>
</feature>
<dbReference type="InterPro" id="IPR001570">
    <property type="entry name" value="Peptidase_M4_C_domain"/>
</dbReference>